<gene>
    <name evidence="4" type="ORF">DM860_002875</name>
</gene>
<feature type="domain" description="RRM" evidence="3">
    <location>
        <begin position="54"/>
        <end position="130"/>
    </location>
</feature>
<feature type="region of interest" description="Disordered" evidence="2">
    <location>
        <begin position="217"/>
        <end position="238"/>
    </location>
</feature>
<evidence type="ECO:0000259" key="3">
    <source>
        <dbReference type="PROSITE" id="PS50102"/>
    </source>
</evidence>
<evidence type="ECO:0000313" key="5">
    <source>
        <dbReference type="Proteomes" id="UP000249390"/>
    </source>
</evidence>
<comment type="caution">
    <text evidence="4">The sequence shown here is derived from an EMBL/GenBank/DDBJ whole genome shotgun (WGS) entry which is preliminary data.</text>
</comment>
<dbReference type="EMBL" id="NQVE01000200">
    <property type="protein sequence ID" value="RAL39342.1"/>
    <property type="molecule type" value="Genomic_DNA"/>
</dbReference>
<keyword evidence="1" id="KW-0694">RNA-binding</keyword>
<organism evidence="4 5">
    <name type="scientific">Cuscuta australis</name>
    <dbReference type="NCBI Taxonomy" id="267555"/>
    <lineage>
        <taxon>Eukaryota</taxon>
        <taxon>Viridiplantae</taxon>
        <taxon>Streptophyta</taxon>
        <taxon>Embryophyta</taxon>
        <taxon>Tracheophyta</taxon>
        <taxon>Spermatophyta</taxon>
        <taxon>Magnoliopsida</taxon>
        <taxon>eudicotyledons</taxon>
        <taxon>Gunneridae</taxon>
        <taxon>Pentapetalae</taxon>
        <taxon>asterids</taxon>
        <taxon>lamiids</taxon>
        <taxon>Solanales</taxon>
        <taxon>Convolvulaceae</taxon>
        <taxon>Cuscuteae</taxon>
        <taxon>Cuscuta</taxon>
        <taxon>Cuscuta subgen. Grammica</taxon>
        <taxon>Cuscuta sect. Cleistogrammica</taxon>
    </lineage>
</organism>
<dbReference type="GO" id="GO:0003723">
    <property type="term" value="F:RNA binding"/>
    <property type="evidence" value="ECO:0007669"/>
    <property type="project" value="UniProtKB-UniRule"/>
</dbReference>
<dbReference type="SUPFAM" id="SSF56801">
    <property type="entry name" value="Acetyl-CoA synthetase-like"/>
    <property type="match status" value="1"/>
</dbReference>
<keyword evidence="5" id="KW-1185">Reference proteome</keyword>
<dbReference type="GO" id="GO:0004467">
    <property type="term" value="F:long-chain fatty acid-CoA ligase activity"/>
    <property type="evidence" value="ECO:0007669"/>
    <property type="project" value="TreeGrafter"/>
</dbReference>
<name>A0A328D0R3_9ASTE</name>
<dbReference type="Gene3D" id="3.40.50.12780">
    <property type="entry name" value="N-terminal domain of ligase-like"/>
    <property type="match status" value="1"/>
</dbReference>
<dbReference type="SMART" id="SM00360">
    <property type="entry name" value="RRM"/>
    <property type="match status" value="2"/>
</dbReference>
<dbReference type="Proteomes" id="UP000249390">
    <property type="component" value="Unassembled WGS sequence"/>
</dbReference>
<dbReference type="InterPro" id="IPR035979">
    <property type="entry name" value="RBD_domain_sf"/>
</dbReference>
<feature type="domain" description="RRM" evidence="3">
    <location>
        <begin position="142"/>
        <end position="220"/>
    </location>
</feature>
<evidence type="ECO:0000313" key="4">
    <source>
        <dbReference type="EMBL" id="RAL39342.1"/>
    </source>
</evidence>
<dbReference type="InterPro" id="IPR012677">
    <property type="entry name" value="Nucleotide-bd_a/b_plait_sf"/>
</dbReference>
<evidence type="ECO:0000256" key="2">
    <source>
        <dbReference type="SAM" id="MobiDB-lite"/>
    </source>
</evidence>
<dbReference type="PROSITE" id="PS50102">
    <property type="entry name" value="RRM"/>
    <property type="match status" value="2"/>
</dbReference>
<dbReference type="Gene3D" id="3.30.70.330">
    <property type="match status" value="2"/>
</dbReference>
<sequence length="1118" mass="121207">MVGPTAQSVVGYRDSPTGRAQMVRTVPQVPSAANFGSDPMGSRKQDFGNGASPGKIFIGGLAKDTTLDQFVKYFGKYGEITDSVIMKERNTGRPRGFGFITYANPSVVDTVIAETHIINDKQVEIKRTIPKGSSESKDFKTKKIFVGGIPTSISEDEFKDFFSKFGKVAEHEIIRDHDTKRSRGFGFVVFDNEQVVDTIMADGKKIDMMGTQVEIKKAEPKKPSNPAPAPAYGSNTRGRGYGDSYGGVDSSYSSFGGGGFGPAAPYRSFGGGLGGRFGDYPYPASEFGSRYADYGPSEFGGYRGEPPIGGYSSRFGSYGGGGGGYGGGYGTGGLGGYGRGGGYGGYGGAGGAGAGAGYDSGPGAGYGGPAGLYGSRGGYSGGGRYHPYARRSFCNEVLSRLELTGEAVLTNMGMLDVLWDLMASVNYRVVTLDTISTYRVSVPIDLRVSNSCIGHQKNNMDISKGSTPNHHTSGITITPCGVILSILIPVLLSLALEERRKTKKRGVPVKAGGEMGITMRNAKFPRLVEVPWEGARTMADLFAQSCRNHSQEHCLGRRRRFENLRLDDGYMWESYGQVFDRVSHFSSGLVKFGHDVDTRVAIFSDARPEWLIAFQGCFRQNITVVTVNAFLGDEAFVYSLNETEVATLVCDTKQLKKLSAMRSSLKTIKNVIYFDEDDKHDDGTKYDLKACGDFENWKISSFSEVEGVGKSSSIHPRLPIKNDIAVIMYTSGSTTSPKGVMITHGNIVATAAAVMSVIPDLEPKDVYLACMSQAHVFELAAETVMLAAGASIGYGSASTLTDTSSSIKNGTRGDATVLKPTLMAAVPAVLDRIREGIIQQVEEKGGNTETLFNIAYKRRVEAQEGSSFGMWDRLETRLWDRIIFEKIQKVLGGRIRFMLSGGAPLSQDTQRAPICQGYGLTETFAGATLSDMDDTSVGHVGPPLPCTYIKLVSWEEGGYKITDKPAPRGEIIVGGGSVSAGYFNNDLETNEAYHVETVLRASKYVDNILVHADPFHSYCVALIVPSHRVLIDWADDYEIQFTSFSDLCDEIEVVKEILHSLHEIGKVAGMERSEIPARIKLLPHPWTPESGLVTLALKLKREKIMAYFKDEIHKLYSL</sequence>
<protein>
    <recommendedName>
        <fullName evidence="3">RRM domain-containing protein</fullName>
    </recommendedName>
</protein>
<accession>A0A328D0R3</accession>
<reference evidence="4 5" key="1">
    <citation type="submission" date="2018-06" db="EMBL/GenBank/DDBJ databases">
        <title>The Genome of Cuscuta australis (Dodder) Provides Insight into the Evolution of Plant Parasitism.</title>
        <authorList>
            <person name="Liu H."/>
        </authorList>
    </citation>
    <scope>NUCLEOTIDE SEQUENCE [LARGE SCALE GENOMIC DNA]</scope>
    <source>
        <strain evidence="5">cv. Yunnan</strain>
        <tissue evidence="4">Vines</tissue>
    </source>
</reference>
<dbReference type="SUPFAM" id="SSF54928">
    <property type="entry name" value="RNA-binding domain, RBD"/>
    <property type="match status" value="2"/>
</dbReference>
<proteinExistence type="predicted"/>
<dbReference type="PANTHER" id="PTHR43272:SF92">
    <property type="entry name" value="LONG CHAIN ACYL-COA SYNTHETASE 8"/>
    <property type="match status" value="1"/>
</dbReference>
<dbReference type="AlphaFoldDB" id="A0A328D0R3"/>
<dbReference type="FunFam" id="3.30.70.330:FF:000051">
    <property type="entry name" value="Heterogeneous nuclear ribonucleoprotein 1"/>
    <property type="match status" value="1"/>
</dbReference>
<dbReference type="Pfam" id="PF00501">
    <property type="entry name" value="AMP-binding"/>
    <property type="match status" value="1"/>
</dbReference>
<dbReference type="PANTHER" id="PTHR43272">
    <property type="entry name" value="LONG-CHAIN-FATTY-ACID--COA LIGASE"/>
    <property type="match status" value="1"/>
</dbReference>
<dbReference type="InterPro" id="IPR042099">
    <property type="entry name" value="ANL_N_sf"/>
</dbReference>
<evidence type="ECO:0000256" key="1">
    <source>
        <dbReference type="PROSITE-ProRule" id="PRU00176"/>
    </source>
</evidence>
<dbReference type="GO" id="GO:0005783">
    <property type="term" value="C:endoplasmic reticulum"/>
    <property type="evidence" value="ECO:0007669"/>
    <property type="project" value="TreeGrafter"/>
</dbReference>
<dbReference type="Pfam" id="PF00076">
    <property type="entry name" value="RRM_1"/>
    <property type="match status" value="2"/>
</dbReference>
<dbReference type="InterPro" id="IPR000504">
    <property type="entry name" value="RRM_dom"/>
</dbReference>
<dbReference type="InterPro" id="IPR000873">
    <property type="entry name" value="AMP-dep_synth/lig_dom"/>
</dbReference>
<dbReference type="GO" id="GO:0016020">
    <property type="term" value="C:membrane"/>
    <property type="evidence" value="ECO:0007669"/>
    <property type="project" value="TreeGrafter"/>
</dbReference>